<organism evidence="6 7">
    <name type="scientific">Collybiopsis confluens</name>
    <dbReference type="NCBI Taxonomy" id="2823264"/>
    <lineage>
        <taxon>Eukaryota</taxon>
        <taxon>Fungi</taxon>
        <taxon>Dikarya</taxon>
        <taxon>Basidiomycota</taxon>
        <taxon>Agaricomycotina</taxon>
        <taxon>Agaricomycetes</taxon>
        <taxon>Agaricomycetidae</taxon>
        <taxon>Agaricales</taxon>
        <taxon>Marasmiineae</taxon>
        <taxon>Omphalotaceae</taxon>
        <taxon>Collybiopsis</taxon>
    </lineage>
</organism>
<keyword evidence="7" id="KW-1185">Reference proteome</keyword>
<dbReference type="Gene3D" id="3.40.50.1440">
    <property type="entry name" value="Tubulin/FtsZ, GTPase domain"/>
    <property type="match status" value="2"/>
</dbReference>
<feature type="domain" description="Tubulin/FtsZ GTPase" evidence="5">
    <location>
        <begin position="80"/>
        <end position="201"/>
    </location>
</feature>
<evidence type="ECO:0000256" key="4">
    <source>
        <dbReference type="ARBA" id="ARBA00023134"/>
    </source>
</evidence>
<dbReference type="InterPro" id="IPR008280">
    <property type="entry name" value="Tub_FtsZ_C"/>
</dbReference>
<evidence type="ECO:0000313" key="6">
    <source>
        <dbReference type="EMBL" id="KAF5369683.1"/>
    </source>
</evidence>
<proteinExistence type="inferred from homology"/>
<protein>
    <recommendedName>
        <fullName evidence="5">Tubulin/FtsZ GTPase domain-containing protein</fullName>
    </recommendedName>
</protein>
<dbReference type="InterPro" id="IPR003008">
    <property type="entry name" value="Tubulin_FtsZ_GTPase"/>
</dbReference>
<dbReference type="GO" id="GO:0005874">
    <property type="term" value="C:microtubule"/>
    <property type="evidence" value="ECO:0007669"/>
    <property type="project" value="UniProtKB-KW"/>
</dbReference>
<keyword evidence="4" id="KW-0342">GTP-binding</keyword>
<evidence type="ECO:0000313" key="7">
    <source>
        <dbReference type="Proteomes" id="UP000518752"/>
    </source>
</evidence>
<comment type="caution">
    <text evidence="6">The sequence shown here is derived from an EMBL/GenBank/DDBJ whole genome shotgun (WGS) entry which is preliminary data.</text>
</comment>
<sequence>MFTFNPAQIPIQYSAILRKNQNPFSLLHIDDYRMREIVHLQSNQCGNQIGAKFWEVSHEHGIEPDSQYKDSINDLQLKCISVYYTETGNKPLGGLFHPDNFVFGQSGAGNNWAKGHYTEGAELVESVLDVVCKEAEATEPYNATLSVHQPVNSDETFCMNYEALYDICFRTLKLLAPTYGNLNRFVSLVMFGFTTCLCFTGQLTSDLRKLAFNTVPFPCIHFMTSFTPLARGHPQYGAVTIPSLLNRCSMPRTQWPPLTRDTVVTSPCIMILANAQCA</sequence>
<gene>
    <name evidence="6" type="ORF">D9757_014729</name>
</gene>
<dbReference type="SUPFAM" id="SSF52490">
    <property type="entry name" value="Tubulin nucleotide-binding domain-like"/>
    <property type="match status" value="1"/>
</dbReference>
<keyword evidence="3" id="KW-0547">Nucleotide-binding</keyword>
<accession>A0A8H5LU77</accession>
<dbReference type="SUPFAM" id="SSF55307">
    <property type="entry name" value="Tubulin C-terminal domain-like"/>
    <property type="match status" value="1"/>
</dbReference>
<dbReference type="InterPro" id="IPR036525">
    <property type="entry name" value="Tubulin/FtsZ_GTPase_sf"/>
</dbReference>
<evidence type="ECO:0000256" key="2">
    <source>
        <dbReference type="ARBA" id="ARBA00022701"/>
    </source>
</evidence>
<dbReference type="OrthoDB" id="1662883at2759"/>
<dbReference type="AlphaFoldDB" id="A0A8H5LU77"/>
<comment type="similarity">
    <text evidence="1">Belongs to the tubulin family.</text>
</comment>
<dbReference type="PANTHER" id="PTHR11588">
    <property type="entry name" value="TUBULIN"/>
    <property type="match status" value="1"/>
</dbReference>
<dbReference type="GO" id="GO:0007017">
    <property type="term" value="P:microtubule-based process"/>
    <property type="evidence" value="ECO:0007669"/>
    <property type="project" value="InterPro"/>
</dbReference>
<dbReference type="Proteomes" id="UP000518752">
    <property type="component" value="Unassembled WGS sequence"/>
</dbReference>
<dbReference type="SMART" id="SM00864">
    <property type="entry name" value="Tubulin"/>
    <property type="match status" value="1"/>
</dbReference>
<evidence type="ECO:0000256" key="3">
    <source>
        <dbReference type="ARBA" id="ARBA00022741"/>
    </source>
</evidence>
<dbReference type="InterPro" id="IPR000217">
    <property type="entry name" value="Tubulin"/>
</dbReference>
<dbReference type="GO" id="GO:0005525">
    <property type="term" value="F:GTP binding"/>
    <property type="evidence" value="ECO:0007669"/>
    <property type="project" value="UniProtKB-KW"/>
</dbReference>
<name>A0A8H5LU77_9AGAR</name>
<dbReference type="EMBL" id="JAACJN010000126">
    <property type="protein sequence ID" value="KAF5369683.1"/>
    <property type="molecule type" value="Genomic_DNA"/>
</dbReference>
<keyword evidence="2" id="KW-0493">Microtubule</keyword>
<evidence type="ECO:0000256" key="1">
    <source>
        <dbReference type="ARBA" id="ARBA00009636"/>
    </source>
</evidence>
<dbReference type="Pfam" id="PF00091">
    <property type="entry name" value="Tubulin"/>
    <property type="match status" value="1"/>
</dbReference>
<reference evidence="6 7" key="1">
    <citation type="journal article" date="2020" name="ISME J.">
        <title>Uncovering the hidden diversity of litter-decomposition mechanisms in mushroom-forming fungi.</title>
        <authorList>
            <person name="Floudas D."/>
            <person name="Bentzer J."/>
            <person name="Ahren D."/>
            <person name="Johansson T."/>
            <person name="Persson P."/>
            <person name="Tunlid A."/>
        </authorList>
    </citation>
    <scope>NUCLEOTIDE SEQUENCE [LARGE SCALE GENOMIC DNA]</scope>
    <source>
        <strain evidence="6 7">CBS 406.79</strain>
    </source>
</reference>
<evidence type="ECO:0000259" key="5">
    <source>
        <dbReference type="SMART" id="SM00864"/>
    </source>
</evidence>